<evidence type="ECO:0000313" key="3">
    <source>
        <dbReference type="EMBL" id="KAA3477463.1"/>
    </source>
</evidence>
<dbReference type="AlphaFoldDB" id="A0A5B6W849"/>
<dbReference type="InterPro" id="IPR043502">
    <property type="entry name" value="DNA/RNA_pol_sf"/>
</dbReference>
<dbReference type="InterPro" id="IPR036397">
    <property type="entry name" value="RNaseH_sf"/>
</dbReference>
<organism evidence="3 4">
    <name type="scientific">Gossypium australe</name>
    <dbReference type="NCBI Taxonomy" id="47621"/>
    <lineage>
        <taxon>Eukaryota</taxon>
        <taxon>Viridiplantae</taxon>
        <taxon>Streptophyta</taxon>
        <taxon>Embryophyta</taxon>
        <taxon>Tracheophyta</taxon>
        <taxon>Spermatophyta</taxon>
        <taxon>Magnoliopsida</taxon>
        <taxon>eudicotyledons</taxon>
        <taxon>Gunneridae</taxon>
        <taxon>Pentapetalae</taxon>
        <taxon>rosids</taxon>
        <taxon>malvids</taxon>
        <taxon>Malvales</taxon>
        <taxon>Malvaceae</taxon>
        <taxon>Malvoideae</taxon>
        <taxon>Gossypium</taxon>
    </lineage>
</organism>
<dbReference type="PROSITE" id="PS50994">
    <property type="entry name" value="INTEGRASE"/>
    <property type="match status" value="1"/>
</dbReference>
<dbReference type="PANTHER" id="PTHR37984:SF5">
    <property type="entry name" value="PROTEIN NYNRIN-LIKE"/>
    <property type="match status" value="1"/>
</dbReference>
<keyword evidence="4" id="KW-1185">Reference proteome</keyword>
<keyword evidence="1" id="KW-0511">Multifunctional enzyme</keyword>
<evidence type="ECO:0000313" key="4">
    <source>
        <dbReference type="Proteomes" id="UP000325315"/>
    </source>
</evidence>
<dbReference type="PANTHER" id="PTHR37984">
    <property type="entry name" value="PROTEIN CBG26694"/>
    <property type="match status" value="1"/>
</dbReference>
<name>A0A5B6W849_9ROSI</name>
<protein>
    <submittedName>
        <fullName evidence="3">DNA/RNA polymerases superfamily protein</fullName>
    </submittedName>
</protein>
<dbReference type="Gene3D" id="3.30.70.270">
    <property type="match status" value="2"/>
</dbReference>
<evidence type="ECO:0000256" key="1">
    <source>
        <dbReference type="ARBA" id="ARBA00023268"/>
    </source>
</evidence>
<dbReference type="InterPro" id="IPR041577">
    <property type="entry name" value="RT_RNaseH_2"/>
</dbReference>
<dbReference type="InterPro" id="IPR050951">
    <property type="entry name" value="Retrovirus_Pol_polyprotein"/>
</dbReference>
<dbReference type="Proteomes" id="UP000325315">
    <property type="component" value="Unassembled WGS sequence"/>
</dbReference>
<dbReference type="Pfam" id="PF00078">
    <property type="entry name" value="RVT_1"/>
    <property type="match status" value="1"/>
</dbReference>
<feature type="domain" description="Integrase catalytic" evidence="2">
    <location>
        <begin position="449"/>
        <end position="635"/>
    </location>
</feature>
<gene>
    <name evidence="3" type="ORF">EPI10_011348</name>
</gene>
<evidence type="ECO:0000259" key="2">
    <source>
        <dbReference type="PROSITE" id="PS50994"/>
    </source>
</evidence>
<dbReference type="InterPro" id="IPR000477">
    <property type="entry name" value="RT_dom"/>
</dbReference>
<proteinExistence type="predicted"/>
<dbReference type="InterPro" id="IPR012337">
    <property type="entry name" value="RNaseH-like_sf"/>
</dbReference>
<dbReference type="Gene3D" id="3.10.10.10">
    <property type="entry name" value="HIV Type 1 Reverse Transcriptase, subunit A, domain 1"/>
    <property type="match status" value="1"/>
</dbReference>
<dbReference type="SUPFAM" id="SSF53098">
    <property type="entry name" value="Ribonuclease H-like"/>
    <property type="match status" value="1"/>
</dbReference>
<reference evidence="3" key="1">
    <citation type="submission" date="2019-08" db="EMBL/GenBank/DDBJ databases">
        <authorList>
            <person name="Liu F."/>
        </authorList>
    </citation>
    <scope>NUCLEOTIDE SEQUENCE [LARGE SCALE GENOMIC DNA]</scope>
    <source>
        <strain evidence="3">PA1801</strain>
        <tissue evidence="3">Leaf</tissue>
    </source>
</reference>
<comment type="caution">
    <text evidence="3">The sequence shown here is derived from an EMBL/GenBank/DDBJ whole genome shotgun (WGS) entry which is preliminary data.</text>
</comment>
<dbReference type="OrthoDB" id="1738613at2759"/>
<dbReference type="SUPFAM" id="SSF56672">
    <property type="entry name" value="DNA/RNA polymerases"/>
    <property type="match status" value="1"/>
</dbReference>
<dbReference type="GO" id="GO:0003824">
    <property type="term" value="F:catalytic activity"/>
    <property type="evidence" value="ECO:0007669"/>
    <property type="project" value="UniProtKB-KW"/>
</dbReference>
<dbReference type="CDD" id="cd09274">
    <property type="entry name" value="RNase_HI_RT_Ty3"/>
    <property type="match status" value="1"/>
</dbReference>
<dbReference type="InterPro" id="IPR043128">
    <property type="entry name" value="Rev_trsase/Diguanyl_cyclase"/>
</dbReference>
<dbReference type="GO" id="GO:0003676">
    <property type="term" value="F:nucleic acid binding"/>
    <property type="evidence" value="ECO:0007669"/>
    <property type="project" value="InterPro"/>
</dbReference>
<dbReference type="Pfam" id="PF17919">
    <property type="entry name" value="RT_RNaseH_2"/>
    <property type="match status" value="1"/>
</dbReference>
<dbReference type="EMBL" id="SMMG02000004">
    <property type="protein sequence ID" value="KAA3477463.1"/>
    <property type="molecule type" value="Genomic_DNA"/>
</dbReference>
<dbReference type="Gene3D" id="3.30.420.10">
    <property type="entry name" value="Ribonuclease H-like superfamily/Ribonuclease H"/>
    <property type="match status" value="1"/>
</dbReference>
<accession>A0A5B6W849</accession>
<dbReference type="InterPro" id="IPR001584">
    <property type="entry name" value="Integrase_cat-core"/>
</dbReference>
<dbReference type="GO" id="GO:0015074">
    <property type="term" value="P:DNA integration"/>
    <property type="evidence" value="ECO:0007669"/>
    <property type="project" value="InterPro"/>
</dbReference>
<dbReference type="CDD" id="cd01647">
    <property type="entry name" value="RT_LTR"/>
    <property type="match status" value="1"/>
</dbReference>
<sequence length="657" mass="76190">MLAQKYVNKGCNAYLAYVLDIKVSKAKIELVPVVCEYPDVFLEELPGLPSRREVEFAIDLVLRTSPISIALYRMAPRDLKELKTHLQELTDKGFARLSFSHWGAPVLFLNKGIIKNKYYLPRTDDLFDQLKGATLRLKDVDVPKTTFRTRYENYEFLVMPFGLTKALAIFMDLMNQSFRQYLDIFVVVFIDDILIYSRDESEHAEHLKIVFAKFRHIISTEGIRVDLSKISTIIDWKPPRNVSEVRSFVGLAGYYRCFFEWSEKCQQGFEQLKALLTEAPVLVQPESGKEFVIFSDAWLNGLGCVMMQEGKVIAYASRQLKPHEKNYLTHDLKLAAIVFALKTWRHQLFGEKCHIYIDHKILKYLMTQKDLNLWLVLLKDYELVIDYHPEKANVIVDALSKKICVPRNTELIQKTLNEGHSGMKQDISEFALRCLVCQQVKAEHQVPSGLLHPVMVPEWKWDRGLSLSPKKKDAIWVLVHRLTKSSHFILIRTNYSLDKLAELYISEVVRLHGVLVSIISDRDSRFTSQFWKKLQEALGTKLNFSTAFHSQIDDQWERSSKATRRNICRRLNLRIIIVSIEHKDGTVRSFVWSQMLNSIVLIGDKVFLKVSPWNKILHFGRKGKSDPSHVISPSEIQIQPDMTYNEEPIKILSREDK</sequence>